<dbReference type="InterPro" id="IPR011527">
    <property type="entry name" value="ABC1_TM_dom"/>
</dbReference>
<keyword evidence="4 9" id="KW-0812">Transmembrane</keyword>
<dbReference type="GO" id="GO:0005524">
    <property type="term" value="F:ATP binding"/>
    <property type="evidence" value="ECO:0007669"/>
    <property type="project" value="UniProtKB-KW"/>
</dbReference>
<dbReference type="PANTHER" id="PTHR24221:SF654">
    <property type="entry name" value="ATP-BINDING CASSETTE SUB-FAMILY B MEMBER 6"/>
    <property type="match status" value="1"/>
</dbReference>
<dbReference type="Gene3D" id="1.20.1560.10">
    <property type="entry name" value="ABC transporter type 1, transmembrane domain"/>
    <property type="match status" value="1"/>
</dbReference>
<dbReference type="PROSITE" id="PS00211">
    <property type="entry name" value="ABC_TRANSPORTER_1"/>
    <property type="match status" value="1"/>
</dbReference>
<keyword evidence="5" id="KW-0547">Nucleotide-binding</keyword>
<dbReference type="GO" id="GO:0005886">
    <property type="term" value="C:plasma membrane"/>
    <property type="evidence" value="ECO:0007669"/>
    <property type="project" value="UniProtKB-SubCell"/>
</dbReference>
<evidence type="ECO:0000259" key="11">
    <source>
        <dbReference type="PROSITE" id="PS50929"/>
    </source>
</evidence>
<dbReference type="SMART" id="SM00382">
    <property type="entry name" value="AAA"/>
    <property type="match status" value="1"/>
</dbReference>
<dbReference type="RefSeq" id="WP_053380108.1">
    <property type="nucleotide sequence ID" value="NZ_CP011801.1"/>
</dbReference>
<comment type="subcellular location">
    <subcellularLocation>
        <location evidence="1">Cell membrane</location>
        <topology evidence="1">Multi-pass membrane protein</topology>
    </subcellularLocation>
</comment>
<dbReference type="PROSITE" id="PS50893">
    <property type="entry name" value="ABC_TRANSPORTER_2"/>
    <property type="match status" value="1"/>
</dbReference>
<dbReference type="KEGG" id="nmv:NITMOv2_2611"/>
<dbReference type="FunFam" id="3.40.50.300:FF:000221">
    <property type="entry name" value="Multidrug ABC transporter ATP-binding protein"/>
    <property type="match status" value="1"/>
</dbReference>
<evidence type="ECO:0000313" key="13">
    <source>
        <dbReference type="Proteomes" id="UP000069205"/>
    </source>
</evidence>
<dbReference type="EMBL" id="CP011801">
    <property type="protein sequence ID" value="ALA59024.1"/>
    <property type="molecule type" value="Genomic_DNA"/>
</dbReference>
<dbReference type="Proteomes" id="UP000069205">
    <property type="component" value="Chromosome"/>
</dbReference>
<evidence type="ECO:0000256" key="4">
    <source>
        <dbReference type="ARBA" id="ARBA00022692"/>
    </source>
</evidence>
<evidence type="ECO:0000256" key="2">
    <source>
        <dbReference type="ARBA" id="ARBA00022448"/>
    </source>
</evidence>
<dbReference type="PATRIC" id="fig|42253.5.peg.2580"/>
<evidence type="ECO:0000256" key="3">
    <source>
        <dbReference type="ARBA" id="ARBA00022475"/>
    </source>
</evidence>
<dbReference type="PROSITE" id="PS50929">
    <property type="entry name" value="ABC_TM1F"/>
    <property type="match status" value="1"/>
</dbReference>
<gene>
    <name evidence="12" type="ORF">NITMOv2_2611</name>
</gene>
<dbReference type="STRING" id="42253.NITMOv2_2611"/>
<reference evidence="12 13" key="1">
    <citation type="journal article" date="2015" name="Proc. Natl. Acad. Sci. U.S.A.">
        <title>Expanded metabolic versatility of ubiquitous nitrite-oxidizing bacteria from the genus Nitrospira.</title>
        <authorList>
            <person name="Koch H."/>
            <person name="Lucker S."/>
            <person name="Albertsen M."/>
            <person name="Kitzinger K."/>
            <person name="Herbold C."/>
            <person name="Spieck E."/>
            <person name="Nielsen P.H."/>
            <person name="Wagner M."/>
            <person name="Daims H."/>
        </authorList>
    </citation>
    <scope>NUCLEOTIDE SEQUENCE [LARGE SCALE GENOMIC DNA]</scope>
    <source>
        <strain evidence="12 13">NSP M-1</strain>
    </source>
</reference>
<proteinExistence type="predicted"/>
<evidence type="ECO:0000256" key="5">
    <source>
        <dbReference type="ARBA" id="ARBA00022741"/>
    </source>
</evidence>
<evidence type="ECO:0000256" key="8">
    <source>
        <dbReference type="ARBA" id="ARBA00023136"/>
    </source>
</evidence>
<keyword evidence="13" id="KW-1185">Reference proteome</keyword>
<organism evidence="12 13">
    <name type="scientific">Nitrospira moscoviensis</name>
    <dbReference type="NCBI Taxonomy" id="42253"/>
    <lineage>
        <taxon>Bacteria</taxon>
        <taxon>Pseudomonadati</taxon>
        <taxon>Nitrospirota</taxon>
        <taxon>Nitrospiria</taxon>
        <taxon>Nitrospirales</taxon>
        <taxon>Nitrospiraceae</taxon>
        <taxon>Nitrospira</taxon>
    </lineage>
</organism>
<feature type="domain" description="ABC transporter" evidence="10">
    <location>
        <begin position="360"/>
        <end position="590"/>
    </location>
</feature>
<feature type="transmembrane region" description="Helical" evidence="9">
    <location>
        <begin position="77"/>
        <end position="102"/>
    </location>
</feature>
<dbReference type="InterPro" id="IPR017871">
    <property type="entry name" value="ABC_transporter-like_CS"/>
</dbReference>
<name>A0A0K2GDU4_NITMO</name>
<protein>
    <submittedName>
        <fullName evidence="12">Putative ABC transporter ATP-binding protein</fullName>
    </submittedName>
</protein>
<dbReference type="Pfam" id="PF00664">
    <property type="entry name" value="ABC_membrane"/>
    <property type="match status" value="1"/>
</dbReference>
<evidence type="ECO:0000256" key="1">
    <source>
        <dbReference type="ARBA" id="ARBA00004651"/>
    </source>
</evidence>
<dbReference type="Pfam" id="PF00005">
    <property type="entry name" value="ABC_tran"/>
    <property type="match status" value="1"/>
</dbReference>
<evidence type="ECO:0000256" key="7">
    <source>
        <dbReference type="ARBA" id="ARBA00022989"/>
    </source>
</evidence>
<dbReference type="InterPro" id="IPR003439">
    <property type="entry name" value="ABC_transporter-like_ATP-bd"/>
</dbReference>
<dbReference type="SUPFAM" id="SSF52540">
    <property type="entry name" value="P-loop containing nucleoside triphosphate hydrolases"/>
    <property type="match status" value="1"/>
</dbReference>
<sequence>MPQHHRSVPELFRQLWTFLRPFRWKLFGLWLIAMLSIPLNMLTPLPLTIAVDSIIGSRPLPAWLRALAPAFLQSDTAALLTLVLAGYIGVALAAQLQGLALWRISSYVGERMIFAFRGRLFEHLQHICASYHDQQGPMDSVYRLQHDAASVKQIPIDAVIPFMRALCMLLGLGLLMLVIDWQFALVALGMLPVLFVLTRQCGRRLRATWSEVKSTESATIACAQEVLGASRIVKAFGRETHEHRRFLGHAENWVRTHNSLASVGSGFDFLFGMAVACGTAVALVVGLGHVKSGRLSMGDFLLLMAYMAQLAGPLDMATKKMAELQSCLVGFRRALAILDIPPVIADRPEARPLARARGGVVFKGVSFAYPGSAPVLRSVSFAVPPGTKVGIMGTSGAGKSTLLNLLTRFADPDDGAILLDGVDLRDYRLTDLRRQFAIVPQDPILFSTTIGENIRYGNLEATQAEIEAAARAAHAHAFIRQRPLGYDTPVGERGARLSGGERQRIALARAFLRDAPIVILDEPTSALDARTEADLIEVLEELTRGRTTFLITHRPGTLKACDIQLVLKQGRVSLHALDLDQPTPPTVLEPVTV</sequence>
<dbReference type="GO" id="GO:0140359">
    <property type="term" value="F:ABC-type transporter activity"/>
    <property type="evidence" value="ECO:0007669"/>
    <property type="project" value="InterPro"/>
</dbReference>
<keyword evidence="6 12" id="KW-0067">ATP-binding</keyword>
<dbReference type="InterPro" id="IPR003593">
    <property type="entry name" value="AAA+_ATPase"/>
</dbReference>
<evidence type="ECO:0000259" key="10">
    <source>
        <dbReference type="PROSITE" id="PS50893"/>
    </source>
</evidence>
<dbReference type="Gene3D" id="3.40.50.300">
    <property type="entry name" value="P-loop containing nucleotide triphosphate hydrolases"/>
    <property type="match status" value="1"/>
</dbReference>
<evidence type="ECO:0000256" key="6">
    <source>
        <dbReference type="ARBA" id="ARBA00022840"/>
    </source>
</evidence>
<dbReference type="InterPro" id="IPR027417">
    <property type="entry name" value="P-loop_NTPase"/>
</dbReference>
<dbReference type="AlphaFoldDB" id="A0A0K2GDU4"/>
<feature type="domain" description="ABC transmembrane type-1" evidence="11">
    <location>
        <begin position="31"/>
        <end position="326"/>
    </location>
</feature>
<accession>A0A0K2GDU4</accession>
<dbReference type="PANTHER" id="PTHR24221">
    <property type="entry name" value="ATP-BINDING CASSETTE SUB-FAMILY B"/>
    <property type="match status" value="1"/>
</dbReference>
<dbReference type="InterPro" id="IPR036640">
    <property type="entry name" value="ABC1_TM_sf"/>
</dbReference>
<keyword evidence="8 9" id="KW-0472">Membrane</keyword>
<dbReference type="InterPro" id="IPR039421">
    <property type="entry name" value="Type_1_exporter"/>
</dbReference>
<evidence type="ECO:0000256" key="9">
    <source>
        <dbReference type="SAM" id="Phobius"/>
    </source>
</evidence>
<dbReference type="GO" id="GO:0016887">
    <property type="term" value="F:ATP hydrolysis activity"/>
    <property type="evidence" value="ECO:0007669"/>
    <property type="project" value="InterPro"/>
</dbReference>
<feature type="transmembrane region" description="Helical" evidence="9">
    <location>
        <begin position="295"/>
        <end position="314"/>
    </location>
</feature>
<keyword evidence="2" id="KW-0813">Transport</keyword>
<feature type="transmembrane region" description="Helical" evidence="9">
    <location>
        <begin position="21"/>
        <end position="39"/>
    </location>
</feature>
<evidence type="ECO:0000313" key="12">
    <source>
        <dbReference type="EMBL" id="ALA59024.1"/>
    </source>
</evidence>
<keyword evidence="3" id="KW-1003">Cell membrane</keyword>
<feature type="transmembrane region" description="Helical" evidence="9">
    <location>
        <begin position="269"/>
        <end position="289"/>
    </location>
</feature>
<dbReference type="SUPFAM" id="SSF90123">
    <property type="entry name" value="ABC transporter transmembrane region"/>
    <property type="match status" value="1"/>
</dbReference>
<keyword evidence="7 9" id="KW-1133">Transmembrane helix</keyword>